<proteinExistence type="predicted"/>
<evidence type="ECO:0000313" key="2">
    <source>
        <dbReference type="Proteomes" id="UP000245938"/>
    </source>
</evidence>
<organism evidence="1 2">
    <name type="scientific">Kurthia sibirica</name>
    <dbReference type="NCBI Taxonomy" id="202750"/>
    <lineage>
        <taxon>Bacteria</taxon>
        <taxon>Bacillati</taxon>
        <taxon>Bacillota</taxon>
        <taxon>Bacilli</taxon>
        <taxon>Bacillales</taxon>
        <taxon>Caryophanaceae</taxon>
        <taxon>Kurthia</taxon>
    </lineage>
</organism>
<sequence length="174" mass="19504">MTSIPFQALCQYDAAIQKNRRSSACGPTAVASIMAFYDGHYPPIDELYQSLFCTAIGLSSTMLLRRAKQALGESWHSAKIGVVEMLSDLSFDLPVLAKFDRYSTLQFWRRPYFAYHWVVVVGYELLEHTLHLIVEDLGTPNGASTLHRIPFRDNAHALTLIRLQPVSISSSNGI</sequence>
<name>A0A2U3AIM3_9BACL</name>
<dbReference type="Proteomes" id="UP000245938">
    <property type="component" value="Unassembled WGS sequence"/>
</dbReference>
<evidence type="ECO:0008006" key="3">
    <source>
        <dbReference type="Google" id="ProtNLM"/>
    </source>
</evidence>
<reference evidence="1 2" key="1">
    <citation type="submission" date="2018-05" db="EMBL/GenBank/DDBJ databases">
        <title>Kurthia sibirica genome sequence.</title>
        <authorList>
            <person name="Maclea K.S."/>
            <person name="Goen A.E."/>
        </authorList>
    </citation>
    <scope>NUCLEOTIDE SEQUENCE [LARGE SCALE GENOMIC DNA]</scope>
    <source>
        <strain evidence="1 2">ATCC 49154</strain>
    </source>
</reference>
<dbReference type="RefSeq" id="WP_109306979.1">
    <property type="nucleotide sequence ID" value="NZ_BJUF01000015.1"/>
</dbReference>
<dbReference type="EMBL" id="QFVR01000022">
    <property type="protein sequence ID" value="PWI24385.1"/>
    <property type="molecule type" value="Genomic_DNA"/>
</dbReference>
<evidence type="ECO:0000313" key="1">
    <source>
        <dbReference type="EMBL" id="PWI24385.1"/>
    </source>
</evidence>
<dbReference type="OrthoDB" id="2435874at2"/>
<comment type="caution">
    <text evidence="1">The sequence shown here is derived from an EMBL/GenBank/DDBJ whole genome shotgun (WGS) entry which is preliminary data.</text>
</comment>
<dbReference type="AlphaFoldDB" id="A0A2U3AIM3"/>
<protein>
    <recommendedName>
        <fullName evidence="3">Peptidase C39-like domain-containing protein</fullName>
    </recommendedName>
</protein>
<dbReference type="Gene3D" id="3.90.70.10">
    <property type="entry name" value="Cysteine proteinases"/>
    <property type="match status" value="1"/>
</dbReference>
<gene>
    <name evidence="1" type="ORF">DEX24_13695</name>
</gene>
<accession>A0A2U3AIM3</accession>
<keyword evidence="2" id="KW-1185">Reference proteome</keyword>